<comment type="caution">
    <text evidence="2">The sequence shown here is derived from an EMBL/GenBank/DDBJ whole genome shotgun (WGS) entry which is preliminary data.</text>
</comment>
<dbReference type="EMBL" id="SRLO01001221">
    <property type="protein sequence ID" value="TNN40063.1"/>
    <property type="molecule type" value="Genomic_DNA"/>
</dbReference>
<name>A0A4Z2FH17_9TELE</name>
<accession>A0A4Z2FH17</accession>
<gene>
    <name evidence="2" type="ORF">EYF80_049758</name>
</gene>
<reference evidence="2 3" key="1">
    <citation type="submission" date="2019-03" db="EMBL/GenBank/DDBJ databases">
        <title>First draft genome of Liparis tanakae, snailfish: a comprehensive survey of snailfish specific genes.</title>
        <authorList>
            <person name="Kim W."/>
            <person name="Song I."/>
            <person name="Jeong J.-H."/>
            <person name="Kim D."/>
            <person name="Kim S."/>
            <person name="Ryu S."/>
            <person name="Song J.Y."/>
            <person name="Lee S.K."/>
        </authorList>
    </citation>
    <scope>NUCLEOTIDE SEQUENCE [LARGE SCALE GENOMIC DNA]</scope>
    <source>
        <tissue evidence="2">Muscle</tissue>
    </source>
</reference>
<keyword evidence="3" id="KW-1185">Reference proteome</keyword>
<evidence type="ECO:0000313" key="2">
    <source>
        <dbReference type="EMBL" id="TNN40063.1"/>
    </source>
</evidence>
<feature type="region of interest" description="Disordered" evidence="1">
    <location>
        <begin position="1"/>
        <end position="38"/>
    </location>
</feature>
<dbReference type="AlphaFoldDB" id="A0A4Z2FH17"/>
<proteinExistence type="predicted"/>
<evidence type="ECO:0000313" key="3">
    <source>
        <dbReference type="Proteomes" id="UP000314294"/>
    </source>
</evidence>
<feature type="compositionally biased region" description="Low complexity" evidence="1">
    <location>
        <begin position="20"/>
        <end position="34"/>
    </location>
</feature>
<evidence type="ECO:0000256" key="1">
    <source>
        <dbReference type="SAM" id="MobiDB-lite"/>
    </source>
</evidence>
<organism evidence="2 3">
    <name type="scientific">Liparis tanakae</name>
    <name type="common">Tanaka's snailfish</name>
    <dbReference type="NCBI Taxonomy" id="230148"/>
    <lineage>
        <taxon>Eukaryota</taxon>
        <taxon>Metazoa</taxon>
        <taxon>Chordata</taxon>
        <taxon>Craniata</taxon>
        <taxon>Vertebrata</taxon>
        <taxon>Euteleostomi</taxon>
        <taxon>Actinopterygii</taxon>
        <taxon>Neopterygii</taxon>
        <taxon>Teleostei</taxon>
        <taxon>Neoteleostei</taxon>
        <taxon>Acanthomorphata</taxon>
        <taxon>Eupercaria</taxon>
        <taxon>Perciformes</taxon>
        <taxon>Cottioidei</taxon>
        <taxon>Cottales</taxon>
        <taxon>Liparidae</taxon>
        <taxon>Liparis</taxon>
    </lineage>
</organism>
<protein>
    <submittedName>
        <fullName evidence="2">Uncharacterized protein</fullName>
    </submittedName>
</protein>
<sequence>MFVKNKKNKEEKTPFMLRSPEAPGEAAGPRGAPPLSCEPWLRPQRSEAVLFKELVDRGAAQ</sequence>
<dbReference type="Proteomes" id="UP000314294">
    <property type="component" value="Unassembled WGS sequence"/>
</dbReference>